<protein>
    <submittedName>
        <fullName evidence="2">Uncharacterized protein</fullName>
    </submittedName>
</protein>
<keyword evidence="1" id="KW-0472">Membrane</keyword>
<proteinExistence type="predicted"/>
<accession>A0A1G6MKH2</accession>
<organism evidence="2 3">
    <name type="scientific">Rhodococcus tukisamuensis</name>
    <dbReference type="NCBI Taxonomy" id="168276"/>
    <lineage>
        <taxon>Bacteria</taxon>
        <taxon>Bacillati</taxon>
        <taxon>Actinomycetota</taxon>
        <taxon>Actinomycetes</taxon>
        <taxon>Mycobacteriales</taxon>
        <taxon>Nocardiaceae</taxon>
        <taxon>Rhodococcus</taxon>
    </lineage>
</organism>
<dbReference type="AlphaFoldDB" id="A0A1G6MKH2"/>
<reference evidence="2 3" key="1">
    <citation type="submission" date="2016-10" db="EMBL/GenBank/DDBJ databases">
        <authorList>
            <person name="de Groot N.N."/>
        </authorList>
    </citation>
    <scope>NUCLEOTIDE SEQUENCE [LARGE SCALE GENOMIC DNA]</scope>
    <source>
        <strain evidence="2 3">JCM 11308</strain>
    </source>
</reference>
<sequence length="75" mass="7989">MFSGMALLASALFEYVKGIDGAVTMFALSVGGVTTGILEMLSRKRRSAGVPIAFLIVNFVLTAVGVWLLTELIPR</sequence>
<dbReference type="EMBL" id="FNAB01000001">
    <property type="protein sequence ID" value="SDC55980.1"/>
    <property type="molecule type" value="Genomic_DNA"/>
</dbReference>
<feature type="transmembrane region" description="Helical" evidence="1">
    <location>
        <begin position="48"/>
        <end position="69"/>
    </location>
</feature>
<keyword evidence="1" id="KW-1133">Transmembrane helix</keyword>
<evidence type="ECO:0000313" key="2">
    <source>
        <dbReference type="EMBL" id="SDC55980.1"/>
    </source>
</evidence>
<name>A0A1G6MKH2_9NOCA</name>
<keyword evidence="3" id="KW-1185">Reference proteome</keyword>
<gene>
    <name evidence="2" type="ORF">SAMN05444580_101214</name>
</gene>
<keyword evidence="1" id="KW-0812">Transmembrane</keyword>
<evidence type="ECO:0000313" key="3">
    <source>
        <dbReference type="Proteomes" id="UP000199417"/>
    </source>
</evidence>
<dbReference type="Proteomes" id="UP000199417">
    <property type="component" value="Unassembled WGS sequence"/>
</dbReference>
<evidence type="ECO:0000256" key="1">
    <source>
        <dbReference type="SAM" id="Phobius"/>
    </source>
</evidence>